<comment type="caution">
    <text evidence="2">The sequence shown here is derived from an EMBL/GenBank/DDBJ whole genome shotgun (WGS) entry which is preliminary data.</text>
</comment>
<evidence type="ECO:0000313" key="2">
    <source>
        <dbReference type="EMBL" id="RLN29653.1"/>
    </source>
</evidence>
<keyword evidence="1" id="KW-0472">Membrane</keyword>
<feature type="transmembrane region" description="Helical" evidence="1">
    <location>
        <begin position="97"/>
        <end position="119"/>
    </location>
</feature>
<feature type="transmembrane region" description="Helical" evidence="1">
    <location>
        <begin position="67"/>
        <end position="91"/>
    </location>
</feature>
<keyword evidence="3" id="KW-1185">Reference proteome</keyword>
<keyword evidence="1" id="KW-0812">Transmembrane</keyword>
<dbReference type="EMBL" id="PQIB02000003">
    <property type="protein sequence ID" value="RLN29653.1"/>
    <property type="molecule type" value="Genomic_DNA"/>
</dbReference>
<name>A0A3L6SZ62_PANMI</name>
<gene>
    <name evidence="2" type="ORF">C2845_PM05G26140</name>
</gene>
<accession>A0A3L6SZ62</accession>
<dbReference type="AlphaFoldDB" id="A0A3L6SZ62"/>
<proteinExistence type="predicted"/>
<dbReference type="Proteomes" id="UP000275267">
    <property type="component" value="Unassembled WGS sequence"/>
</dbReference>
<organism evidence="2 3">
    <name type="scientific">Panicum miliaceum</name>
    <name type="common">Proso millet</name>
    <name type="synonym">Broomcorn millet</name>
    <dbReference type="NCBI Taxonomy" id="4540"/>
    <lineage>
        <taxon>Eukaryota</taxon>
        <taxon>Viridiplantae</taxon>
        <taxon>Streptophyta</taxon>
        <taxon>Embryophyta</taxon>
        <taxon>Tracheophyta</taxon>
        <taxon>Spermatophyta</taxon>
        <taxon>Magnoliopsida</taxon>
        <taxon>Liliopsida</taxon>
        <taxon>Poales</taxon>
        <taxon>Poaceae</taxon>
        <taxon>PACMAD clade</taxon>
        <taxon>Panicoideae</taxon>
        <taxon>Panicodae</taxon>
        <taxon>Paniceae</taxon>
        <taxon>Panicinae</taxon>
        <taxon>Panicum</taxon>
        <taxon>Panicum sect. Panicum</taxon>
    </lineage>
</organism>
<sequence>MISTDPARPVDRPLALRYTLANTTPKRLNPHDYSTREPDSDWNHTGRTCLLATDRTGRAGGGRCRGLLLLVVLLGGVGASLGGAGAVVLGVGDEVEVLVGVAVGALPGELAAATALLGVAAHAGGRLAVAAVVRGDLVRVPALLGAVHGCCSDRWRLCNYYKRGRRGWDWKLLCGNWGASCFWGSGLWGLNL</sequence>
<reference evidence="3" key="1">
    <citation type="journal article" date="2019" name="Nat. Commun.">
        <title>The genome of broomcorn millet.</title>
        <authorList>
            <person name="Zou C."/>
            <person name="Miki D."/>
            <person name="Li D."/>
            <person name="Tang Q."/>
            <person name="Xiao L."/>
            <person name="Rajput S."/>
            <person name="Deng P."/>
            <person name="Jia W."/>
            <person name="Huang R."/>
            <person name="Zhang M."/>
            <person name="Sun Y."/>
            <person name="Hu J."/>
            <person name="Fu X."/>
            <person name="Schnable P.S."/>
            <person name="Li F."/>
            <person name="Zhang H."/>
            <person name="Feng B."/>
            <person name="Zhu X."/>
            <person name="Liu R."/>
            <person name="Schnable J.C."/>
            <person name="Zhu J.-K."/>
            <person name="Zhang H."/>
        </authorList>
    </citation>
    <scope>NUCLEOTIDE SEQUENCE [LARGE SCALE GENOMIC DNA]</scope>
</reference>
<evidence type="ECO:0000313" key="3">
    <source>
        <dbReference type="Proteomes" id="UP000275267"/>
    </source>
</evidence>
<evidence type="ECO:0000256" key="1">
    <source>
        <dbReference type="SAM" id="Phobius"/>
    </source>
</evidence>
<protein>
    <submittedName>
        <fullName evidence="2">Uncharacterized protein</fullName>
    </submittedName>
</protein>
<keyword evidence="1" id="KW-1133">Transmembrane helix</keyword>